<proteinExistence type="predicted"/>
<dbReference type="EMBL" id="WJXA01000002">
    <property type="protein sequence ID" value="KAF7151629.1"/>
    <property type="molecule type" value="Genomic_DNA"/>
</dbReference>
<protein>
    <submittedName>
        <fullName evidence="1">Uncharacterized protein</fullName>
    </submittedName>
</protein>
<reference evidence="1" key="1">
    <citation type="submission" date="2019-11" db="EMBL/GenBank/DDBJ databases">
        <authorList>
            <person name="Liu Y."/>
            <person name="Hou J."/>
            <person name="Li T.-Q."/>
            <person name="Guan C.-H."/>
            <person name="Wu X."/>
            <person name="Wu H.-Z."/>
            <person name="Ling F."/>
            <person name="Zhang R."/>
            <person name="Shi X.-G."/>
            <person name="Ren J.-P."/>
            <person name="Chen E.-F."/>
            <person name="Sun J.-M."/>
        </authorList>
    </citation>
    <scope>NUCLEOTIDE SEQUENCE</scope>
    <source>
        <strain evidence="1">Adult_tree_wgs_1</strain>
        <tissue evidence="1">Leaves</tissue>
    </source>
</reference>
<gene>
    <name evidence="1" type="ORF">RHSIM_Rhsim02G0182700</name>
</gene>
<dbReference type="AlphaFoldDB" id="A0A834HIN6"/>
<dbReference type="OrthoDB" id="848707at2759"/>
<organism evidence="1 2">
    <name type="scientific">Rhododendron simsii</name>
    <name type="common">Sims's rhododendron</name>
    <dbReference type="NCBI Taxonomy" id="118357"/>
    <lineage>
        <taxon>Eukaryota</taxon>
        <taxon>Viridiplantae</taxon>
        <taxon>Streptophyta</taxon>
        <taxon>Embryophyta</taxon>
        <taxon>Tracheophyta</taxon>
        <taxon>Spermatophyta</taxon>
        <taxon>Magnoliopsida</taxon>
        <taxon>eudicotyledons</taxon>
        <taxon>Gunneridae</taxon>
        <taxon>Pentapetalae</taxon>
        <taxon>asterids</taxon>
        <taxon>Ericales</taxon>
        <taxon>Ericaceae</taxon>
        <taxon>Ericoideae</taxon>
        <taxon>Rhodoreae</taxon>
        <taxon>Rhododendron</taxon>
    </lineage>
</organism>
<comment type="caution">
    <text evidence="1">The sequence shown here is derived from an EMBL/GenBank/DDBJ whole genome shotgun (WGS) entry which is preliminary data.</text>
</comment>
<dbReference type="Proteomes" id="UP000626092">
    <property type="component" value="Unassembled WGS sequence"/>
</dbReference>
<sequence>MIVSNFVYLKLVRYFYCDLNVDRHVDEYTLVSRVKRVDFVLDVSTMSSILKCPVVERGHIGDDEEGNRQVNNEQGQEDIAGQRGAHLAQPQVGGDFSQQIFARFDALQVPQNQMLAEFQNFAISQNSQFDRVEYRMDHIDHAQQHYLSHYHKQDPNFKPYPPYRPPSPPR</sequence>
<name>A0A834HIN6_RHOSS</name>
<keyword evidence="2" id="KW-1185">Reference proteome</keyword>
<accession>A0A834HIN6</accession>
<evidence type="ECO:0000313" key="2">
    <source>
        <dbReference type="Proteomes" id="UP000626092"/>
    </source>
</evidence>
<evidence type="ECO:0000313" key="1">
    <source>
        <dbReference type="EMBL" id="KAF7151629.1"/>
    </source>
</evidence>